<feature type="transmembrane region" description="Helical" evidence="1">
    <location>
        <begin position="39"/>
        <end position="58"/>
    </location>
</feature>
<sequence length="127" mass="13068">MNERETTNKPGAVKKVLTAGLMILGVSLMVLAPLTGSEFLAGIFFFGGAATALTALVAKVKHGFMDGAFPQATREHDILGLAPAVETESGSAPVKSEIADGNAEHGAEGLELTTADLEFLAQAKIGE</sequence>
<gene>
    <name evidence="2" type="ORF">V5R04_00940</name>
</gene>
<reference evidence="2" key="1">
    <citation type="submission" date="2024-02" db="EMBL/GenBank/DDBJ databases">
        <title>Tomenella chthoni gen. nov. sp. nov., a member of the family Jonesiaceae isolated from bat guano.</title>
        <authorList>
            <person name="Miller S.L."/>
            <person name="King J."/>
            <person name="Sankaranarayanan K."/>
            <person name="Lawson P.A."/>
        </authorList>
    </citation>
    <scope>NUCLEOTIDE SEQUENCE</scope>
    <source>
        <strain evidence="2">BS-20</strain>
    </source>
</reference>
<protein>
    <submittedName>
        <fullName evidence="2">Uncharacterized protein</fullName>
    </submittedName>
</protein>
<proteinExistence type="predicted"/>
<feature type="transmembrane region" description="Helical" evidence="1">
    <location>
        <begin position="12"/>
        <end position="33"/>
    </location>
</feature>
<organism evidence="2">
    <name type="scientific">Jonesiaceae bacterium BS-20</name>
    <dbReference type="NCBI Taxonomy" id="3120821"/>
    <lineage>
        <taxon>Bacteria</taxon>
        <taxon>Bacillati</taxon>
        <taxon>Actinomycetota</taxon>
        <taxon>Actinomycetes</taxon>
        <taxon>Micrococcales</taxon>
        <taxon>Jonesiaceae</taxon>
    </lineage>
</organism>
<keyword evidence="1" id="KW-0472">Membrane</keyword>
<name>A0AAU7DVT6_9MICO</name>
<keyword evidence="1" id="KW-1133">Transmembrane helix</keyword>
<accession>A0AAU7DVT6</accession>
<keyword evidence="1" id="KW-0812">Transmembrane</keyword>
<dbReference type="EMBL" id="CP146203">
    <property type="protein sequence ID" value="XBH21824.1"/>
    <property type="molecule type" value="Genomic_DNA"/>
</dbReference>
<evidence type="ECO:0000256" key="1">
    <source>
        <dbReference type="SAM" id="Phobius"/>
    </source>
</evidence>
<dbReference type="AlphaFoldDB" id="A0AAU7DVT6"/>
<evidence type="ECO:0000313" key="2">
    <source>
        <dbReference type="EMBL" id="XBH21824.1"/>
    </source>
</evidence>